<evidence type="ECO:0000313" key="3">
    <source>
        <dbReference type="Proteomes" id="UP001153269"/>
    </source>
</evidence>
<dbReference type="EMBL" id="CADEAL010000788">
    <property type="protein sequence ID" value="CAB1425249.1"/>
    <property type="molecule type" value="Genomic_DNA"/>
</dbReference>
<gene>
    <name evidence="2" type="ORF">PLEPLA_LOCUS13179</name>
</gene>
<protein>
    <submittedName>
        <fullName evidence="2">Uncharacterized protein</fullName>
    </submittedName>
</protein>
<feature type="region of interest" description="Disordered" evidence="1">
    <location>
        <begin position="173"/>
        <end position="192"/>
    </location>
</feature>
<evidence type="ECO:0000313" key="2">
    <source>
        <dbReference type="EMBL" id="CAB1425249.1"/>
    </source>
</evidence>
<accession>A0A9N7U7S3</accession>
<dbReference type="Proteomes" id="UP001153269">
    <property type="component" value="Unassembled WGS sequence"/>
</dbReference>
<comment type="caution">
    <text evidence="2">The sequence shown here is derived from an EMBL/GenBank/DDBJ whole genome shotgun (WGS) entry which is preliminary data.</text>
</comment>
<sequence length="403" mass="42839">MEAQLVETQQALVGTWPGVVEAQLAVVGAQPVVVTEDITSSSHSAPSMVQMWIFSTFPANIFSSWTNIAAVNTTGVPVVAAAARADSRARAAAGQRGDMSGFLCGASVRGPPVAVSENDAGPWITDSRPSVCPSPETSHLPPRRCSGPSNHLARTQLRNCASRQMPCRTVGDGAVLESGQAPGENDPNSPLLTLHAPQLTLRDPAPTREPHRHSVNSHLSPPRFFTLLLLLLLLVSSSPPPPHPSFVPHLPILHSLLFLIRLLCGDLILFAVAGEFRGNKDNGYPEIIPVPDAALGPWTRRFSSEQDSCVWDHTSLLQRGLTTDQTKPKNCPSNPPCVPACVPRKPLQGSPPAASKPGHRAAVCASRFQGRPRASPPPFCSFSAESLLLPPGTTARLTALSVH</sequence>
<reference evidence="2" key="1">
    <citation type="submission" date="2020-03" db="EMBL/GenBank/DDBJ databases">
        <authorList>
            <person name="Weist P."/>
        </authorList>
    </citation>
    <scope>NUCLEOTIDE SEQUENCE</scope>
</reference>
<evidence type="ECO:0000256" key="1">
    <source>
        <dbReference type="SAM" id="MobiDB-lite"/>
    </source>
</evidence>
<organism evidence="2 3">
    <name type="scientific">Pleuronectes platessa</name>
    <name type="common">European plaice</name>
    <dbReference type="NCBI Taxonomy" id="8262"/>
    <lineage>
        <taxon>Eukaryota</taxon>
        <taxon>Metazoa</taxon>
        <taxon>Chordata</taxon>
        <taxon>Craniata</taxon>
        <taxon>Vertebrata</taxon>
        <taxon>Euteleostomi</taxon>
        <taxon>Actinopterygii</taxon>
        <taxon>Neopterygii</taxon>
        <taxon>Teleostei</taxon>
        <taxon>Neoteleostei</taxon>
        <taxon>Acanthomorphata</taxon>
        <taxon>Carangaria</taxon>
        <taxon>Pleuronectiformes</taxon>
        <taxon>Pleuronectoidei</taxon>
        <taxon>Pleuronectidae</taxon>
        <taxon>Pleuronectes</taxon>
    </lineage>
</organism>
<name>A0A9N7U7S3_PLEPL</name>
<dbReference type="AlphaFoldDB" id="A0A9N7U7S3"/>
<proteinExistence type="predicted"/>
<feature type="region of interest" description="Disordered" evidence="1">
    <location>
        <begin position="117"/>
        <end position="150"/>
    </location>
</feature>
<keyword evidence="3" id="KW-1185">Reference proteome</keyword>